<sequence>MTGDGGRRIPALRAGRRPAGLALLGWLKDGMAPRLCRISGGPGAGKSHLLDWLAEGFSGKDAPADRRVHAVLPAAGVSTRGAAWALAHQLGLTARTPEDLVTAVDEEGRPVVLCVPRLDEAADPAALVAELLDPLLRSEHVRLIAEAAEGGPAATAFTAVPAPAVLDLDLPQWTDRARFEAWCATEQADPAQYPSPGRALGRPAADPRRPESAADLLRDVRLLAHADPLAVTTALDGRSGMVPTAWDAAGPALVATADPAVRAAVLRTRLFGFDEEAAELLGQLPAPWQGAWAMWPDSSRGWPGPVASLAVGSGPYAGQLLLADPGGVIRTVDTASGRPLARLPLAAEARPLRGLTVAHGGDAVLLDAGGALAPAAAEPGGPRGAMAALGGAGLGLSAVAAVADLPEDALAVGDETGAVHWYRSGERWSEELHQGPVTALAGTLSGGIPVLVSGGFDGSVRLWGPGANQPLELDRRGREISAVALADGALGMTVAAAWSDGLVRVHRSAAGRPLELRLGSPVWALGVAEDLLVLGTSDGVAAIRL</sequence>
<feature type="region of interest" description="Disordered" evidence="1">
    <location>
        <begin position="189"/>
        <end position="211"/>
    </location>
</feature>
<evidence type="ECO:0000256" key="1">
    <source>
        <dbReference type="SAM" id="MobiDB-lite"/>
    </source>
</evidence>
<dbReference type="InterPro" id="IPR011047">
    <property type="entry name" value="Quinoprotein_ADH-like_sf"/>
</dbReference>
<evidence type="ECO:0000313" key="2">
    <source>
        <dbReference type="EMBL" id="XCM80573.1"/>
    </source>
</evidence>
<dbReference type="RefSeq" id="WP_354641510.1">
    <property type="nucleotide sequence ID" value="NZ_CP159872.1"/>
</dbReference>
<dbReference type="SUPFAM" id="SSF50998">
    <property type="entry name" value="Quinoprotein alcohol dehydrogenase-like"/>
    <property type="match status" value="1"/>
</dbReference>
<accession>A0AAU8JZZ2</accession>
<gene>
    <name evidence="2" type="ORF">ABWK59_17420</name>
</gene>
<name>A0AAU8JZZ2_9ACTN</name>
<protein>
    <recommendedName>
        <fullName evidence="3">WD40 repeat protein</fullName>
    </recommendedName>
</protein>
<evidence type="ECO:0008006" key="3">
    <source>
        <dbReference type="Google" id="ProtNLM"/>
    </source>
</evidence>
<proteinExistence type="predicted"/>
<dbReference type="Gene3D" id="2.130.10.10">
    <property type="entry name" value="YVTN repeat-like/Quinoprotein amine dehydrogenase"/>
    <property type="match status" value="1"/>
</dbReference>
<reference evidence="2" key="1">
    <citation type="submission" date="2024-06" db="EMBL/GenBank/DDBJ databases">
        <title>The genome sequences of Kitasatospora sp. strain HUAS MG31.</title>
        <authorList>
            <person name="Mo P."/>
        </authorList>
    </citation>
    <scope>NUCLEOTIDE SEQUENCE</scope>
    <source>
        <strain evidence="2">HUAS MG31</strain>
    </source>
</reference>
<dbReference type="KEGG" id="kcm:ABWK59_17420"/>
<organism evidence="2">
    <name type="scientific">Kitasatospora camelliae</name>
    <dbReference type="NCBI Taxonomy" id="3156397"/>
    <lineage>
        <taxon>Bacteria</taxon>
        <taxon>Bacillati</taxon>
        <taxon>Actinomycetota</taxon>
        <taxon>Actinomycetes</taxon>
        <taxon>Kitasatosporales</taxon>
        <taxon>Streptomycetaceae</taxon>
        <taxon>Kitasatospora</taxon>
    </lineage>
</organism>
<dbReference type="EMBL" id="CP159872">
    <property type="protein sequence ID" value="XCM80573.1"/>
    <property type="molecule type" value="Genomic_DNA"/>
</dbReference>
<dbReference type="AlphaFoldDB" id="A0AAU8JZZ2"/>
<dbReference type="InterPro" id="IPR015943">
    <property type="entry name" value="WD40/YVTN_repeat-like_dom_sf"/>
</dbReference>